<gene>
    <name evidence="2" type="ORF">Psch_03981</name>
</gene>
<dbReference type="Proteomes" id="UP000298324">
    <property type="component" value="Unassembled WGS sequence"/>
</dbReference>
<accession>A0A4Y7R673</accession>
<dbReference type="InterPro" id="IPR003615">
    <property type="entry name" value="HNH_nuc"/>
</dbReference>
<protein>
    <submittedName>
        <fullName evidence="2">HNH endonuclease</fullName>
    </submittedName>
</protein>
<evidence type="ECO:0000259" key="1">
    <source>
        <dbReference type="SMART" id="SM00507"/>
    </source>
</evidence>
<dbReference type="Gene3D" id="1.10.30.50">
    <property type="match status" value="1"/>
</dbReference>
<evidence type="ECO:0000313" key="3">
    <source>
        <dbReference type="Proteomes" id="UP000298324"/>
    </source>
</evidence>
<dbReference type="GO" id="GO:0004519">
    <property type="term" value="F:endonuclease activity"/>
    <property type="evidence" value="ECO:0007669"/>
    <property type="project" value="UniProtKB-KW"/>
</dbReference>
<dbReference type="AlphaFoldDB" id="A0A4Y7R673"/>
<proteinExistence type="predicted"/>
<keyword evidence="3" id="KW-1185">Reference proteome</keyword>
<keyword evidence="2" id="KW-0378">Hydrolase</keyword>
<dbReference type="SMART" id="SM00507">
    <property type="entry name" value="HNHc"/>
    <property type="match status" value="1"/>
</dbReference>
<dbReference type="Pfam" id="PF01844">
    <property type="entry name" value="HNH"/>
    <property type="match status" value="1"/>
</dbReference>
<evidence type="ECO:0000313" key="2">
    <source>
        <dbReference type="EMBL" id="TEB04256.1"/>
    </source>
</evidence>
<reference evidence="2 3" key="1">
    <citation type="journal article" date="2018" name="Environ. Microbiol.">
        <title>Novel energy conservation strategies and behaviour of Pelotomaculum schinkii driving syntrophic propionate catabolism.</title>
        <authorList>
            <person name="Hidalgo-Ahumada C.A.P."/>
            <person name="Nobu M.K."/>
            <person name="Narihiro T."/>
            <person name="Tamaki H."/>
            <person name="Liu W.T."/>
            <person name="Kamagata Y."/>
            <person name="Stams A.J.M."/>
            <person name="Imachi H."/>
            <person name="Sousa D.Z."/>
        </authorList>
    </citation>
    <scope>NUCLEOTIDE SEQUENCE [LARGE SCALE GENOMIC DNA]</scope>
    <source>
        <strain evidence="2 3">HH</strain>
    </source>
</reference>
<dbReference type="InterPro" id="IPR002711">
    <property type="entry name" value="HNH"/>
</dbReference>
<comment type="caution">
    <text evidence="2">The sequence shown here is derived from an EMBL/GenBank/DDBJ whole genome shotgun (WGS) entry which is preliminary data.</text>
</comment>
<feature type="domain" description="HNH nuclease" evidence="1">
    <location>
        <begin position="40"/>
        <end position="93"/>
    </location>
</feature>
<dbReference type="EMBL" id="QFGA01000004">
    <property type="protein sequence ID" value="TEB04256.1"/>
    <property type="molecule type" value="Genomic_DNA"/>
</dbReference>
<dbReference type="CDD" id="cd00085">
    <property type="entry name" value="HNHc"/>
    <property type="match status" value="1"/>
</dbReference>
<dbReference type="GO" id="GO:0003676">
    <property type="term" value="F:nucleic acid binding"/>
    <property type="evidence" value="ECO:0007669"/>
    <property type="project" value="InterPro"/>
</dbReference>
<dbReference type="RefSeq" id="WP_190259426.1">
    <property type="nucleotide sequence ID" value="NZ_QFGA01000004.1"/>
</dbReference>
<name>A0A4Y7R673_9FIRM</name>
<keyword evidence="2" id="KW-0540">Nuclease</keyword>
<organism evidence="2 3">
    <name type="scientific">Pelotomaculum schinkii</name>
    <dbReference type="NCBI Taxonomy" id="78350"/>
    <lineage>
        <taxon>Bacteria</taxon>
        <taxon>Bacillati</taxon>
        <taxon>Bacillota</taxon>
        <taxon>Clostridia</taxon>
        <taxon>Eubacteriales</taxon>
        <taxon>Desulfotomaculaceae</taxon>
        <taxon>Pelotomaculum</taxon>
    </lineage>
</organism>
<keyword evidence="2" id="KW-0255">Endonuclease</keyword>
<sequence>MYQKRTSRKQLLARADELLLPQRSEVKSRDSKLYNFEFYLNRAYAFNRDRGKCKVCGDFIMDKIHFHHINPNLSRNLVNRVSNLASVHSECHEKVHDGHDYSSLPKIIWKKILRYREKLNLPS</sequence>
<dbReference type="GO" id="GO:0008270">
    <property type="term" value="F:zinc ion binding"/>
    <property type="evidence" value="ECO:0007669"/>
    <property type="project" value="InterPro"/>
</dbReference>